<evidence type="ECO:0000256" key="3">
    <source>
        <dbReference type="ARBA" id="ARBA00023125"/>
    </source>
</evidence>
<accession>A0ABW2TJN5</accession>
<organism evidence="6 7">
    <name type="scientific">Actinokineospora soli</name>
    <dbReference type="NCBI Taxonomy" id="1048753"/>
    <lineage>
        <taxon>Bacteria</taxon>
        <taxon>Bacillati</taxon>
        <taxon>Actinomycetota</taxon>
        <taxon>Actinomycetes</taxon>
        <taxon>Pseudonocardiales</taxon>
        <taxon>Pseudonocardiaceae</taxon>
        <taxon>Actinokineospora</taxon>
    </lineage>
</organism>
<evidence type="ECO:0000256" key="2">
    <source>
        <dbReference type="ARBA" id="ARBA00023015"/>
    </source>
</evidence>
<dbReference type="SUPFAM" id="SSF53850">
    <property type="entry name" value="Periplasmic binding protein-like II"/>
    <property type="match status" value="1"/>
</dbReference>
<dbReference type="InterPro" id="IPR036388">
    <property type="entry name" value="WH-like_DNA-bd_sf"/>
</dbReference>
<dbReference type="InterPro" id="IPR036390">
    <property type="entry name" value="WH_DNA-bd_sf"/>
</dbReference>
<dbReference type="Gene3D" id="1.10.10.10">
    <property type="entry name" value="Winged helix-like DNA-binding domain superfamily/Winged helix DNA-binding domain"/>
    <property type="match status" value="1"/>
</dbReference>
<dbReference type="PROSITE" id="PS50931">
    <property type="entry name" value="HTH_LYSR"/>
    <property type="match status" value="1"/>
</dbReference>
<dbReference type="PANTHER" id="PTHR30346">
    <property type="entry name" value="TRANSCRIPTIONAL DUAL REGULATOR HCAR-RELATED"/>
    <property type="match status" value="1"/>
</dbReference>
<comment type="similarity">
    <text evidence="1">Belongs to the LysR transcriptional regulatory family.</text>
</comment>
<keyword evidence="7" id="KW-1185">Reference proteome</keyword>
<dbReference type="InterPro" id="IPR000847">
    <property type="entry name" value="LysR_HTH_N"/>
</dbReference>
<evidence type="ECO:0000256" key="4">
    <source>
        <dbReference type="ARBA" id="ARBA00023163"/>
    </source>
</evidence>
<dbReference type="Pfam" id="PF00126">
    <property type="entry name" value="HTH_1"/>
    <property type="match status" value="1"/>
</dbReference>
<evidence type="ECO:0000256" key="1">
    <source>
        <dbReference type="ARBA" id="ARBA00009437"/>
    </source>
</evidence>
<protein>
    <submittedName>
        <fullName evidence="6">LysR family transcriptional regulator</fullName>
    </submittedName>
</protein>
<dbReference type="PRINTS" id="PR00039">
    <property type="entry name" value="HTHLYSR"/>
</dbReference>
<keyword evidence="3" id="KW-0238">DNA-binding</keyword>
<proteinExistence type="inferred from homology"/>
<keyword evidence="2" id="KW-0805">Transcription regulation</keyword>
<dbReference type="Pfam" id="PF03466">
    <property type="entry name" value="LysR_substrate"/>
    <property type="match status" value="1"/>
</dbReference>
<gene>
    <name evidence="6" type="ORF">ACFQV2_06070</name>
</gene>
<name>A0ABW2TJN5_9PSEU</name>
<dbReference type="Proteomes" id="UP001596512">
    <property type="component" value="Unassembled WGS sequence"/>
</dbReference>
<dbReference type="PANTHER" id="PTHR30346:SF29">
    <property type="entry name" value="LYSR SUBSTRATE-BINDING"/>
    <property type="match status" value="1"/>
</dbReference>
<evidence type="ECO:0000259" key="5">
    <source>
        <dbReference type="PROSITE" id="PS50931"/>
    </source>
</evidence>
<evidence type="ECO:0000313" key="6">
    <source>
        <dbReference type="EMBL" id="MFC7613240.1"/>
    </source>
</evidence>
<dbReference type="SUPFAM" id="SSF46785">
    <property type="entry name" value="Winged helix' DNA-binding domain"/>
    <property type="match status" value="1"/>
</dbReference>
<evidence type="ECO:0000313" key="7">
    <source>
        <dbReference type="Proteomes" id="UP001596512"/>
    </source>
</evidence>
<feature type="domain" description="HTH lysR-type" evidence="5">
    <location>
        <begin position="1"/>
        <end position="58"/>
    </location>
</feature>
<dbReference type="EMBL" id="JBHTEY010000004">
    <property type="protein sequence ID" value="MFC7613240.1"/>
    <property type="molecule type" value="Genomic_DNA"/>
</dbReference>
<keyword evidence="4" id="KW-0804">Transcription</keyword>
<dbReference type="Gene3D" id="3.40.190.10">
    <property type="entry name" value="Periplasmic binding protein-like II"/>
    <property type="match status" value="2"/>
</dbReference>
<dbReference type="InterPro" id="IPR005119">
    <property type="entry name" value="LysR_subst-bd"/>
</dbReference>
<dbReference type="CDD" id="cd08423">
    <property type="entry name" value="PBP2_LTTR_like_6"/>
    <property type="match status" value="1"/>
</dbReference>
<comment type="caution">
    <text evidence="6">The sequence shown here is derived from an EMBL/GenBank/DDBJ whole genome shotgun (WGS) entry which is preliminary data.</text>
</comment>
<sequence length="314" mass="33558">MNVAWLEVFREVAARGSFTAAAGVLGYTQSAVSRQVAALEAEVGSVLFEREARGVRLTEAGRCLVEHAEAVLNRVALARRDLDALRGVAGGRLRIGAFPTATTVLVPRAVALFHERHPDVALSLAEGLTPALADRVREGDLDLALVTDEPAGLVVRHLVDDPLLVAIPRGHRLAARRTVRLSELADEAWIAGSSTLSDTLIGLCLRSGFAPRVRYEVREWSAKHGLVAAGLGVTMVSGLASGAARADILIKRLHPDDVPVRPVYAATRRAEPPAAVQAFLDVLDTVLDEMRGELAELAGARYSQPMPSSSRSRP</sequence>
<reference evidence="7" key="1">
    <citation type="journal article" date="2019" name="Int. J. Syst. Evol. Microbiol.">
        <title>The Global Catalogue of Microorganisms (GCM) 10K type strain sequencing project: providing services to taxonomists for standard genome sequencing and annotation.</title>
        <authorList>
            <consortium name="The Broad Institute Genomics Platform"/>
            <consortium name="The Broad Institute Genome Sequencing Center for Infectious Disease"/>
            <person name="Wu L."/>
            <person name="Ma J."/>
        </authorList>
    </citation>
    <scope>NUCLEOTIDE SEQUENCE [LARGE SCALE GENOMIC DNA]</scope>
    <source>
        <strain evidence="7">JCM 17695</strain>
    </source>
</reference>